<comment type="similarity">
    <text evidence="9">Belongs to the GLYK kinase family.</text>
</comment>
<name>A0A8H3ZDF9_VENIN</name>
<evidence type="ECO:0000313" key="10">
    <source>
        <dbReference type="EMBL" id="KAE9992168.1"/>
    </source>
</evidence>
<keyword evidence="4" id="KW-0808">Transferase</keyword>
<evidence type="ECO:0000256" key="7">
    <source>
        <dbReference type="ARBA" id="ARBA00022840"/>
    </source>
</evidence>
<evidence type="ECO:0000256" key="5">
    <source>
        <dbReference type="ARBA" id="ARBA00022741"/>
    </source>
</evidence>
<evidence type="ECO:0000256" key="1">
    <source>
        <dbReference type="ARBA" id="ARBA00004123"/>
    </source>
</evidence>
<evidence type="ECO:0000256" key="4">
    <source>
        <dbReference type="ARBA" id="ARBA00022679"/>
    </source>
</evidence>
<dbReference type="EMBL" id="WNWR01000068">
    <property type="protein sequence ID" value="KAE9992168.1"/>
    <property type="molecule type" value="Genomic_DNA"/>
</dbReference>
<gene>
    <name evidence="10" type="ORF">EG327_009902</name>
</gene>
<dbReference type="FunFam" id="3.40.50.300:FF:001691">
    <property type="entry name" value="Probable ATP-dependent kinase TDA10"/>
    <property type="match status" value="1"/>
</dbReference>
<keyword evidence="6" id="KW-0418">Kinase</keyword>
<dbReference type="PANTHER" id="PTHR10285">
    <property type="entry name" value="URIDINE KINASE"/>
    <property type="match status" value="1"/>
</dbReference>
<evidence type="ECO:0000256" key="3">
    <source>
        <dbReference type="ARBA" id="ARBA00022490"/>
    </source>
</evidence>
<dbReference type="Gene3D" id="3.40.50.300">
    <property type="entry name" value="P-loop containing nucleotide triphosphate hydrolases"/>
    <property type="match status" value="1"/>
</dbReference>
<evidence type="ECO:0000256" key="8">
    <source>
        <dbReference type="ARBA" id="ARBA00023242"/>
    </source>
</evidence>
<dbReference type="GO" id="GO:0016301">
    <property type="term" value="F:kinase activity"/>
    <property type="evidence" value="ECO:0007669"/>
    <property type="project" value="UniProtKB-KW"/>
</dbReference>
<comment type="caution">
    <text evidence="10">The sequence shown here is derived from an EMBL/GenBank/DDBJ whole genome shotgun (WGS) entry which is preliminary data.</text>
</comment>
<dbReference type="Proteomes" id="UP000490939">
    <property type="component" value="Unassembled WGS sequence"/>
</dbReference>
<dbReference type="GO" id="GO:0005737">
    <property type="term" value="C:cytoplasm"/>
    <property type="evidence" value="ECO:0007669"/>
    <property type="project" value="UniProtKB-SubCell"/>
</dbReference>
<keyword evidence="8" id="KW-0539">Nucleus</keyword>
<sequence>MTTIDTAIQNTLTHLLPQITTHKQTHPTGPPFILALTGLQGSGKSTWASKLSTTLSTTHNLKTTVLSLDDLYLPHSQLTALSKNNPENGLLRTRGQPGSHDVELAKSFFEALRKGDGPVRLPRFDKSRFGGEGDRVPVEEWEEIHVSPGKGIDVLIFEGWCVGFRALPTVDLEGKWETACAKRQGRRDKLSEEEGDGGYSITTLADHSLASLSTINDNLREYCEVFMGPQFFDAFIHLDTDDLRNVYRWRIEQEHALIKLKGEGMSDERVVAFVQGYMPSYELYLDQLRRGFFEGEEKGKKIHLRVVLGVDRSITNIAPI</sequence>
<comment type="subcellular location">
    <subcellularLocation>
        <location evidence="2">Cytoplasm</location>
    </subcellularLocation>
    <subcellularLocation>
        <location evidence="1">Nucleus</location>
    </subcellularLocation>
</comment>
<reference evidence="10 11" key="1">
    <citation type="submission" date="2019-07" db="EMBL/GenBank/DDBJ databases">
        <title>Venturia inaequalis Genome Resource.</title>
        <authorList>
            <person name="Lichtner F.J."/>
        </authorList>
    </citation>
    <scope>NUCLEOTIDE SEQUENCE [LARGE SCALE GENOMIC DNA]</scope>
    <source>
        <strain evidence="10 11">DMI_063113</strain>
    </source>
</reference>
<evidence type="ECO:0000256" key="6">
    <source>
        <dbReference type="ARBA" id="ARBA00022777"/>
    </source>
</evidence>
<evidence type="ECO:0000313" key="11">
    <source>
        <dbReference type="Proteomes" id="UP000490939"/>
    </source>
</evidence>
<evidence type="ECO:0000256" key="9">
    <source>
        <dbReference type="ARBA" id="ARBA00061312"/>
    </source>
</evidence>
<dbReference type="AlphaFoldDB" id="A0A8H3ZDF9"/>
<keyword evidence="7" id="KW-0067">ATP-binding</keyword>
<protein>
    <recommendedName>
        <fullName evidence="12">P-loop containing nucleoside triphosphate hydrolase protein</fullName>
    </recommendedName>
</protein>
<organism evidence="10 11">
    <name type="scientific">Venturia inaequalis</name>
    <name type="common">Apple scab fungus</name>
    <dbReference type="NCBI Taxonomy" id="5025"/>
    <lineage>
        <taxon>Eukaryota</taxon>
        <taxon>Fungi</taxon>
        <taxon>Dikarya</taxon>
        <taxon>Ascomycota</taxon>
        <taxon>Pezizomycotina</taxon>
        <taxon>Dothideomycetes</taxon>
        <taxon>Pleosporomycetidae</taxon>
        <taxon>Venturiales</taxon>
        <taxon>Venturiaceae</taxon>
        <taxon>Venturia</taxon>
    </lineage>
</organism>
<dbReference type="GO" id="GO:0005634">
    <property type="term" value="C:nucleus"/>
    <property type="evidence" value="ECO:0007669"/>
    <property type="project" value="UniProtKB-SubCell"/>
</dbReference>
<keyword evidence="3" id="KW-0963">Cytoplasm</keyword>
<dbReference type="SUPFAM" id="SSF52540">
    <property type="entry name" value="P-loop containing nucleoside triphosphate hydrolases"/>
    <property type="match status" value="1"/>
</dbReference>
<proteinExistence type="inferred from homology"/>
<keyword evidence="5" id="KW-0547">Nucleotide-binding</keyword>
<dbReference type="GO" id="GO:0005524">
    <property type="term" value="F:ATP binding"/>
    <property type="evidence" value="ECO:0007669"/>
    <property type="project" value="UniProtKB-KW"/>
</dbReference>
<evidence type="ECO:0000256" key="2">
    <source>
        <dbReference type="ARBA" id="ARBA00004496"/>
    </source>
</evidence>
<dbReference type="InterPro" id="IPR027417">
    <property type="entry name" value="P-loop_NTPase"/>
</dbReference>
<evidence type="ECO:0008006" key="12">
    <source>
        <dbReference type="Google" id="ProtNLM"/>
    </source>
</evidence>
<accession>A0A8H3ZDF9</accession>
<keyword evidence="11" id="KW-1185">Reference proteome</keyword>